<comment type="caution">
    <text evidence="2">The sequence shown here is derived from an EMBL/GenBank/DDBJ whole genome shotgun (WGS) entry which is preliminary data.</text>
</comment>
<proteinExistence type="predicted"/>
<gene>
    <name evidence="2" type="ORF">DFL_005493</name>
</gene>
<accession>A0A436ZY98</accession>
<dbReference type="GeneID" id="93587804"/>
<dbReference type="RefSeq" id="XP_067489259.1">
    <property type="nucleotide sequence ID" value="XM_067634761.1"/>
</dbReference>
<protein>
    <submittedName>
        <fullName evidence="2">Uncharacterized protein</fullName>
    </submittedName>
</protein>
<name>A0A436ZY98_ARTFL</name>
<dbReference type="OrthoDB" id="10281912at2759"/>
<evidence type="ECO:0000256" key="1">
    <source>
        <dbReference type="SAM" id="SignalP"/>
    </source>
</evidence>
<sequence length="126" mass="14290">MLLTNLFLAFILSFGTAFATYTEIEDVFTVVRDGPGACNEKEAYTINLYHMDIVSMLEAGLEMFNDALERETMTSNRDIHLRQIGARLMIESWFGIEFKDPDKDSGEDTHHAPTDLELFLYIQGGS</sequence>
<dbReference type="AlphaFoldDB" id="A0A436ZY98"/>
<evidence type="ECO:0000313" key="2">
    <source>
        <dbReference type="EMBL" id="RVD83715.1"/>
    </source>
</evidence>
<feature type="chain" id="PRO_5019124885" evidence="1">
    <location>
        <begin position="20"/>
        <end position="126"/>
    </location>
</feature>
<organism evidence="2 3">
    <name type="scientific">Arthrobotrys flagrans</name>
    <name type="common">Nematode-trapping fungus</name>
    <name type="synonym">Trichothecium flagrans</name>
    <dbReference type="NCBI Taxonomy" id="97331"/>
    <lineage>
        <taxon>Eukaryota</taxon>
        <taxon>Fungi</taxon>
        <taxon>Dikarya</taxon>
        <taxon>Ascomycota</taxon>
        <taxon>Pezizomycotina</taxon>
        <taxon>Orbiliomycetes</taxon>
        <taxon>Orbiliales</taxon>
        <taxon>Orbiliaceae</taxon>
        <taxon>Arthrobotrys</taxon>
    </lineage>
</organism>
<dbReference type="VEuPathDB" id="FungiDB:DFL_005493"/>
<keyword evidence="3" id="KW-1185">Reference proteome</keyword>
<feature type="signal peptide" evidence="1">
    <location>
        <begin position="1"/>
        <end position="19"/>
    </location>
</feature>
<reference evidence="2 3" key="1">
    <citation type="submission" date="2019-01" db="EMBL/GenBank/DDBJ databases">
        <title>Intercellular communication is required for trap formation in the nematode-trapping fungus Duddingtonia flagrans.</title>
        <authorList>
            <person name="Youssar L."/>
            <person name="Wernet V."/>
            <person name="Hensel N."/>
            <person name="Hildebrandt H.-G."/>
            <person name="Fischer R."/>
        </authorList>
    </citation>
    <scope>NUCLEOTIDE SEQUENCE [LARGE SCALE GENOMIC DNA]</scope>
    <source>
        <strain evidence="2 3">CBS H-5679</strain>
    </source>
</reference>
<evidence type="ECO:0000313" key="3">
    <source>
        <dbReference type="Proteomes" id="UP000283090"/>
    </source>
</evidence>
<dbReference type="Proteomes" id="UP000283090">
    <property type="component" value="Unassembled WGS sequence"/>
</dbReference>
<keyword evidence="1" id="KW-0732">Signal</keyword>
<dbReference type="EMBL" id="SAEB01000007">
    <property type="protein sequence ID" value="RVD83715.1"/>
    <property type="molecule type" value="Genomic_DNA"/>
</dbReference>